<dbReference type="SMART" id="SM00225">
    <property type="entry name" value="BTB"/>
    <property type="match status" value="1"/>
</dbReference>
<dbReference type="SMART" id="SM00612">
    <property type="entry name" value="Kelch"/>
    <property type="match status" value="3"/>
</dbReference>
<dbReference type="PROSITE" id="PS50097">
    <property type="entry name" value="BTB"/>
    <property type="match status" value="1"/>
</dbReference>
<evidence type="ECO:0000313" key="5">
    <source>
        <dbReference type="Proteomes" id="UP000245119"/>
    </source>
</evidence>
<dbReference type="SUPFAM" id="SSF54695">
    <property type="entry name" value="POZ domain"/>
    <property type="match status" value="1"/>
</dbReference>
<dbReference type="Proteomes" id="UP000245119">
    <property type="component" value="Linkage Group LG9"/>
</dbReference>
<evidence type="ECO:0000256" key="2">
    <source>
        <dbReference type="ARBA" id="ARBA00022737"/>
    </source>
</evidence>
<dbReference type="InterPro" id="IPR006652">
    <property type="entry name" value="Kelch_1"/>
</dbReference>
<dbReference type="PANTHER" id="PTHR45632:SF3">
    <property type="entry name" value="KELCH-LIKE PROTEIN 32"/>
    <property type="match status" value="1"/>
</dbReference>
<dbReference type="InterPro" id="IPR011333">
    <property type="entry name" value="SKP1/BTB/POZ_sf"/>
</dbReference>
<dbReference type="SMART" id="SM00875">
    <property type="entry name" value="BACK"/>
    <property type="match status" value="1"/>
</dbReference>
<evidence type="ECO:0000259" key="3">
    <source>
        <dbReference type="PROSITE" id="PS50097"/>
    </source>
</evidence>
<dbReference type="FunFam" id="1.25.40.420:FF:000001">
    <property type="entry name" value="Kelch-like family member 12"/>
    <property type="match status" value="1"/>
</dbReference>
<evidence type="ECO:0000256" key="1">
    <source>
        <dbReference type="ARBA" id="ARBA00022441"/>
    </source>
</evidence>
<dbReference type="OMA" id="AQLPIAC"/>
<comment type="caution">
    <text evidence="4">The sequence shown here is derived from an EMBL/GenBank/DDBJ whole genome shotgun (WGS) entry which is preliminary data.</text>
</comment>
<organism evidence="4 5">
    <name type="scientific">Pomacea canaliculata</name>
    <name type="common">Golden apple snail</name>
    <dbReference type="NCBI Taxonomy" id="400727"/>
    <lineage>
        <taxon>Eukaryota</taxon>
        <taxon>Metazoa</taxon>
        <taxon>Spiralia</taxon>
        <taxon>Lophotrochozoa</taxon>
        <taxon>Mollusca</taxon>
        <taxon>Gastropoda</taxon>
        <taxon>Caenogastropoda</taxon>
        <taxon>Architaenioglossa</taxon>
        <taxon>Ampullarioidea</taxon>
        <taxon>Ampullariidae</taxon>
        <taxon>Pomacea</taxon>
    </lineage>
</organism>
<accession>A0A2T7NV94</accession>
<dbReference type="OrthoDB" id="6046394at2759"/>
<sequence>MSSMDGAVSWRQQYLDAMSSGLERLLTSGHFSDTTVIAGSYSLKCHKAVLAAISPYFEAMFTSGMKESLTGVVKIEGIDNNVFKDILSYIYCGFDIVTDANAEEVLKGAAVLQIECLQRRCEEFLCKNLTTSNCIARWRLAHWHACSHLRDQAWNFIMVHFVELSKGEELQALEAEELICLIKDDSIHAPDEEYICETAYRWISYDQENRLKYLPEIIKNLRLGLTRPQYLMDMVRKNEILKDSADVLQAVDRAKNFQLLPSRRHDYSSEHTSHRKNSRMEDVLVVLSGGETPKPPYIRSKDVYAYSFNSRQWYHLSPLPHDPGIEFASCVHDNDIFITGGGLMQTCFLRYRAKKNKWNSCRAKLKKGRRRHAMVSCGNKIYAIGGFNSELEEGCRVQNSIEEYELDSGEWVEAVQLMQPVSSVSATALGDRIFIYGGERMDRTDSCVIQCYDTGLRTVTVMASLPVNCKLSRAVMCDNNCFLILFDGKVIKHSPDDNTTKIVGQIKNFDRVHFGLVHRRGILYVLGGQKVGPGPSRALCDAMIKYDTRSNVAMTISDRVPTPRLLDSCAKITIDKKFLQKDLITESPSSPS</sequence>
<dbReference type="InterPro" id="IPR015915">
    <property type="entry name" value="Kelch-typ_b-propeller"/>
</dbReference>
<dbReference type="InterPro" id="IPR000210">
    <property type="entry name" value="BTB/POZ_dom"/>
</dbReference>
<keyword evidence="2" id="KW-0677">Repeat</keyword>
<dbReference type="Pfam" id="PF01344">
    <property type="entry name" value="Kelch_1"/>
    <property type="match status" value="1"/>
</dbReference>
<gene>
    <name evidence="4" type="ORF">C0Q70_15595</name>
</gene>
<dbReference type="SUPFAM" id="SSF117281">
    <property type="entry name" value="Kelch motif"/>
    <property type="match status" value="1"/>
</dbReference>
<dbReference type="STRING" id="400727.A0A2T7NV94"/>
<protein>
    <recommendedName>
        <fullName evidence="3">BTB domain-containing protein</fullName>
    </recommendedName>
</protein>
<dbReference type="Gene3D" id="3.30.710.10">
    <property type="entry name" value="Potassium Channel Kv1.1, Chain A"/>
    <property type="match status" value="1"/>
</dbReference>
<dbReference type="PIRSF" id="PIRSF037037">
    <property type="entry name" value="Kelch-like_protein_gigaxonin"/>
    <property type="match status" value="1"/>
</dbReference>
<evidence type="ECO:0000313" key="4">
    <source>
        <dbReference type="EMBL" id="PVD25097.1"/>
    </source>
</evidence>
<dbReference type="EMBL" id="PZQS01000009">
    <property type="protein sequence ID" value="PVD25097.1"/>
    <property type="molecule type" value="Genomic_DNA"/>
</dbReference>
<dbReference type="InterPro" id="IPR011705">
    <property type="entry name" value="BACK"/>
</dbReference>
<dbReference type="Gene3D" id="1.25.40.420">
    <property type="match status" value="1"/>
</dbReference>
<dbReference type="Gene3D" id="2.120.10.80">
    <property type="entry name" value="Kelch-type beta propeller"/>
    <property type="match status" value="1"/>
</dbReference>
<reference evidence="4 5" key="1">
    <citation type="submission" date="2018-04" db="EMBL/GenBank/DDBJ databases">
        <title>The genome of golden apple snail Pomacea canaliculata provides insight into stress tolerance and invasive adaptation.</title>
        <authorList>
            <person name="Liu C."/>
            <person name="Liu B."/>
            <person name="Ren Y."/>
            <person name="Zhang Y."/>
            <person name="Wang H."/>
            <person name="Li S."/>
            <person name="Jiang F."/>
            <person name="Yin L."/>
            <person name="Zhang G."/>
            <person name="Qian W."/>
            <person name="Fan W."/>
        </authorList>
    </citation>
    <scope>NUCLEOTIDE SEQUENCE [LARGE SCALE GENOMIC DNA]</scope>
    <source>
        <strain evidence="4">SZHN2017</strain>
        <tissue evidence="4">Muscle</tissue>
    </source>
</reference>
<dbReference type="AlphaFoldDB" id="A0A2T7NV94"/>
<proteinExistence type="predicted"/>
<keyword evidence="5" id="KW-1185">Reference proteome</keyword>
<feature type="domain" description="BTB" evidence="3">
    <location>
        <begin position="32"/>
        <end position="99"/>
    </location>
</feature>
<dbReference type="PANTHER" id="PTHR45632">
    <property type="entry name" value="LD33804P"/>
    <property type="match status" value="1"/>
</dbReference>
<name>A0A2T7NV94_POMCA</name>
<dbReference type="Pfam" id="PF00651">
    <property type="entry name" value="BTB"/>
    <property type="match status" value="1"/>
</dbReference>
<dbReference type="Pfam" id="PF07707">
    <property type="entry name" value="BACK"/>
    <property type="match status" value="1"/>
</dbReference>
<dbReference type="InterPro" id="IPR017096">
    <property type="entry name" value="BTB-kelch_protein"/>
</dbReference>
<keyword evidence="1" id="KW-0880">Kelch repeat</keyword>